<feature type="transmembrane region" description="Helical" evidence="1">
    <location>
        <begin position="219"/>
        <end position="241"/>
    </location>
</feature>
<accession>A0AAD7ME68</accession>
<evidence type="ECO:0000313" key="2">
    <source>
        <dbReference type="EMBL" id="KAJ7712984.1"/>
    </source>
</evidence>
<organism evidence="2 3">
    <name type="scientific">Mycena metata</name>
    <dbReference type="NCBI Taxonomy" id="1033252"/>
    <lineage>
        <taxon>Eukaryota</taxon>
        <taxon>Fungi</taxon>
        <taxon>Dikarya</taxon>
        <taxon>Basidiomycota</taxon>
        <taxon>Agaricomycotina</taxon>
        <taxon>Agaricomycetes</taxon>
        <taxon>Agaricomycetidae</taxon>
        <taxon>Agaricales</taxon>
        <taxon>Marasmiineae</taxon>
        <taxon>Mycenaceae</taxon>
        <taxon>Mycena</taxon>
    </lineage>
</organism>
<keyword evidence="1" id="KW-0812">Transmembrane</keyword>
<gene>
    <name evidence="2" type="ORF">B0H16DRAFT_1436329</name>
</gene>
<feature type="transmembrane region" description="Helical" evidence="1">
    <location>
        <begin position="45"/>
        <end position="66"/>
    </location>
</feature>
<evidence type="ECO:0000313" key="3">
    <source>
        <dbReference type="Proteomes" id="UP001215598"/>
    </source>
</evidence>
<keyword evidence="1" id="KW-0472">Membrane</keyword>
<feature type="transmembrane region" description="Helical" evidence="1">
    <location>
        <begin position="147"/>
        <end position="168"/>
    </location>
</feature>
<comment type="caution">
    <text evidence="2">The sequence shown here is derived from an EMBL/GenBank/DDBJ whole genome shotgun (WGS) entry which is preliminary data.</text>
</comment>
<feature type="transmembrane region" description="Helical" evidence="1">
    <location>
        <begin position="174"/>
        <end position="198"/>
    </location>
</feature>
<sequence length="385" mass="41123">MLTHIVKRGLANIQAATPEYIAQLKADAEVYEQAGPEMEVNPIEALPILITALFFLLVLASIRYTFGTVVATLAMVESPSAAVVVEQTLPAYKDEEPLIPTATDKGADVEAMVVNRKPITASLCATMRQLRSVGGSCARWRGAGMGIVHTIAHAVVAKVLFATLGGLFDYSLASLTLVSILTSLLLARVHLLWTHAIIAHPSPKSFLQRMVPRAECKPLLVPTLVLGAAQQATLLVPLAVAQLVRLQDITPETALRTEGCAVLLLALRVLAVPATAVILALFLLLPAAATRARIEAALLPADILSIVPIDRAPAALKFTAAWRAFDRAARLRVLKVYAKMVFSQTVVALVGILIIAAEVYVIGGERLGIFFTATRAQLELMAIEG</sequence>
<proteinExistence type="predicted"/>
<dbReference type="EMBL" id="JARKIB010000353">
    <property type="protein sequence ID" value="KAJ7712984.1"/>
    <property type="molecule type" value="Genomic_DNA"/>
</dbReference>
<feature type="transmembrane region" description="Helical" evidence="1">
    <location>
        <begin position="261"/>
        <end position="285"/>
    </location>
</feature>
<evidence type="ECO:0000256" key="1">
    <source>
        <dbReference type="SAM" id="Phobius"/>
    </source>
</evidence>
<dbReference type="Proteomes" id="UP001215598">
    <property type="component" value="Unassembled WGS sequence"/>
</dbReference>
<keyword evidence="3" id="KW-1185">Reference proteome</keyword>
<name>A0AAD7ME68_9AGAR</name>
<feature type="transmembrane region" description="Helical" evidence="1">
    <location>
        <begin position="340"/>
        <end position="362"/>
    </location>
</feature>
<dbReference type="AlphaFoldDB" id="A0AAD7ME68"/>
<reference evidence="2" key="1">
    <citation type="submission" date="2023-03" db="EMBL/GenBank/DDBJ databases">
        <title>Massive genome expansion in bonnet fungi (Mycena s.s.) driven by repeated elements and novel gene families across ecological guilds.</title>
        <authorList>
            <consortium name="Lawrence Berkeley National Laboratory"/>
            <person name="Harder C.B."/>
            <person name="Miyauchi S."/>
            <person name="Viragh M."/>
            <person name="Kuo A."/>
            <person name="Thoen E."/>
            <person name="Andreopoulos B."/>
            <person name="Lu D."/>
            <person name="Skrede I."/>
            <person name="Drula E."/>
            <person name="Henrissat B."/>
            <person name="Morin E."/>
            <person name="Kohler A."/>
            <person name="Barry K."/>
            <person name="LaButti K."/>
            <person name="Morin E."/>
            <person name="Salamov A."/>
            <person name="Lipzen A."/>
            <person name="Mereny Z."/>
            <person name="Hegedus B."/>
            <person name="Baldrian P."/>
            <person name="Stursova M."/>
            <person name="Weitz H."/>
            <person name="Taylor A."/>
            <person name="Grigoriev I.V."/>
            <person name="Nagy L.G."/>
            <person name="Martin F."/>
            <person name="Kauserud H."/>
        </authorList>
    </citation>
    <scope>NUCLEOTIDE SEQUENCE</scope>
    <source>
        <strain evidence="2">CBHHK182m</strain>
    </source>
</reference>
<keyword evidence="1" id="KW-1133">Transmembrane helix</keyword>
<protein>
    <submittedName>
        <fullName evidence="2">Uncharacterized protein</fullName>
    </submittedName>
</protein>